<dbReference type="EMBL" id="CP009622">
    <property type="protein sequence ID" value="AIU33292.1"/>
    <property type="molecule type" value="Genomic_DNA"/>
</dbReference>
<dbReference type="Gene3D" id="3.60.15.10">
    <property type="entry name" value="Ribonuclease Z/Hydroxyacylglutathione hydrolase-like"/>
    <property type="match status" value="1"/>
</dbReference>
<dbReference type="Proteomes" id="UP000029910">
    <property type="component" value="Chromosome"/>
</dbReference>
<name>A0ABN4EHW0_9CORY</name>
<protein>
    <submittedName>
        <fullName evidence="2">Metal-dependent hydrolase</fullName>
    </submittedName>
</protein>
<evidence type="ECO:0000259" key="1">
    <source>
        <dbReference type="Pfam" id="PF12706"/>
    </source>
</evidence>
<evidence type="ECO:0000313" key="2">
    <source>
        <dbReference type="EMBL" id="AIU33292.1"/>
    </source>
</evidence>
<accession>A0ABN4EHW0</accession>
<dbReference type="PANTHER" id="PTHR46018:SF4">
    <property type="entry name" value="METALLO-HYDROLASE YHFI-RELATED"/>
    <property type="match status" value="1"/>
</dbReference>
<feature type="domain" description="Metallo-beta-lactamase" evidence="1">
    <location>
        <begin position="42"/>
        <end position="233"/>
    </location>
</feature>
<dbReference type="Pfam" id="PF12706">
    <property type="entry name" value="Lactamase_B_2"/>
    <property type="match status" value="1"/>
</dbReference>
<proteinExistence type="predicted"/>
<sequence>MARNRGTVKNMKLTILGSSGSLGAPDNAASGYLIQMDNAPSILMDMGPGVLAQLERVQNPSDAHVVFSHLHADHCVDFPSLLVWRRYHPTAAAKGRNLCFGPSDTPIRMGRLSADSVDNIDDMSDTFAFTPWENAREELVGAVSITPYSVVHPIETFALRVEHKRSGKIIAYSGDSSYTENLIDCARNADVFLCEATWGETNEGKAPNMHMSGAEAGRIARLAGAKRLVLVHIPPWGNAEAALEKARSEYDGPIDISYQGMEINI</sequence>
<dbReference type="PANTHER" id="PTHR46018">
    <property type="entry name" value="ZINC PHOSPHODIESTERASE ELAC PROTEIN 1"/>
    <property type="match status" value="1"/>
</dbReference>
<dbReference type="CDD" id="cd07716">
    <property type="entry name" value="RNaseZ_short-form-like_MBL-fold"/>
    <property type="match status" value="1"/>
</dbReference>
<keyword evidence="3" id="KW-1185">Reference proteome</keyword>
<reference evidence="2 3" key="1">
    <citation type="journal article" date="2015" name="Genome Announc.">
        <title>Genome Sequence of Corynebacterium ulcerans Strain FRC11.</title>
        <authorList>
            <person name="Benevides Lde J."/>
            <person name="Viana M.V."/>
            <person name="Mariano D.C."/>
            <person name="Rocha Fde S."/>
            <person name="Bagano P.C."/>
            <person name="Folador E.L."/>
            <person name="Pereira F.L."/>
            <person name="Dorella F.A."/>
            <person name="Leal C.A."/>
            <person name="Carvalho A.F."/>
            <person name="Soares Sde C."/>
            <person name="Carneiro A."/>
            <person name="Ramos R."/>
            <person name="Badell-Ocando E."/>
            <person name="Guiso N."/>
            <person name="Silva A."/>
            <person name="Figueiredo H."/>
            <person name="Azevedo V."/>
            <person name="Guimaraes L.C."/>
        </authorList>
    </citation>
    <scope>NUCLEOTIDE SEQUENCE [LARGE SCALE GENOMIC DNA]</scope>
    <source>
        <strain evidence="3">FRC0011</strain>
    </source>
</reference>
<dbReference type="InterPro" id="IPR036866">
    <property type="entry name" value="RibonucZ/Hydroxyglut_hydro"/>
</dbReference>
<organism evidence="2 3">
    <name type="scientific">Corynebacterium ramonii</name>
    <dbReference type="NCBI Taxonomy" id="3026968"/>
    <lineage>
        <taxon>Bacteria</taxon>
        <taxon>Bacillati</taxon>
        <taxon>Actinomycetota</taxon>
        <taxon>Actinomycetes</taxon>
        <taxon>Mycobacteriales</taxon>
        <taxon>Corynebacteriaceae</taxon>
        <taxon>Corynebacterium</taxon>
    </lineage>
</organism>
<evidence type="ECO:0000313" key="3">
    <source>
        <dbReference type="Proteomes" id="UP000029910"/>
    </source>
</evidence>
<dbReference type="InterPro" id="IPR001279">
    <property type="entry name" value="Metallo-B-lactamas"/>
</dbReference>
<dbReference type="SUPFAM" id="SSF56281">
    <property type="entry name" value="Metallo-hydrolase/oxidoreductase"/>
    <property type="match status" value="1"/>
</dbReference>
<keyword evidence="2" id="KW-0378">Hydrolase</keyword>
<gene>
    <name evidence="2" type="ORF">CulFRC11_1733</name>
</gene>
<dbReference type="GO" id="GO:0016787">
    <property type="term" value="F:hydrolase activity"/>
    <property type="evidence" value="ECO:0007669"/>
    <property type="project" value="UniProtKB-KW"/>
</dbReference>